<keyword evidence="3" id="KW-1185">Reference proteome</keyword>
<sequence>MKIFKILLISLITILLFAACGKNRNSNQENNIVEKKIVEAKNKIEDKEKNVAKKPEINFYIARENLGESKEEFPLSQIIGEINLDQYEKLFNNASFTDKKVESSKNNVGDVIISSNDRKIKFAKKAKNNIFENEEIGKSDSKIIESKVSLRDKAFSYLLSNKLREIDNPKFPDELGAYSTYFVKDFFEDGKLILLSNVYNQNYFFKDGIFEQESGYRRPMEFQYVLNKDNNFSFDRVIYPQDGSMYAPSVKKMARDDKKTFDYLMQGANKEEYNELMDDLFYLAQKRGLDNFSHKLKDIPGYENDVVYIEKGPRLLEGNIEIAKKKDYEEAKKTVGKDSWPHCEGILYNKRTGIAVKTFIDYFE</sequence>
<dbReference type="Proteomes" id="UP000187166">
    <property type="component" value="Unassembled WGS sequence"/>
</dbReference>
<accession>A0A1U7M0D9</accession>
<organism evidence="2 3">
    <name type="scientific">Peptoniphilus porci</name>
    <dbReference type="NCBI Taxonomy" id="2652280"/>
    <lineage>
        <taxon>Bacteria</taxon>
        <taxon>Bacillati</taxon>
        <taxon>Bacillota</taxon>
        <taxon>Tissierellia</taxon>
        <taxon>Tissierellales</taxon>
        <taxon>Peptoniphilaceae</taxon>
        <taxon>Peptoniphilus</taxon>
    </lineage>
</organism>
<reference evidence="2 3" key="1">
    <citation type="journal article" date="2016" name="Appl. Environ. Microbiol.">
        <title>Function and Phylogeny of Bacterial Butyryl Coenzyme A:Acetate Transferases and Their Diversity in the Proximal Colon of Swine.</title>
        <authorList>
            <person name="Trachsel J."/>
            <person name="Bayles D.O."/>
            <person name="Looft T."/>
            <person name="Levine U.Y."/>
            <person name="Allen H.K."/>
        </authorList>
    </citation>
    <scope>NUCLEOTIDE SEQUENCE [LARGE SCALE GENOMIC DNA]</scope>
    <source>
        <strain evidence="2 3">35-6-1</strain>
    </source>
</reference>
<dbReference type="STRING" id="1465756.BIV18_06210"/>
<dbReference type="EMBL" id="MJIH01000001">
    <property type="protein sequence ID" value="OLR65135.1"/>
    <property type="molecule type" value="Genomic_DNA"/>
</dbReference>
<name>A0A1U7M0D9_9FIRM</name>
<keyword evidence="1" id="KW-0175">Coiled coil</keyword>
<evidence type="ECO:0000313" key="3">
    <source>
        <dbReference type="Proteomes" id="UP000187166"/>
    </source>
</evidence>
<gene>
    <name evidence="2" type="ORF">BIV18_06210</name>
</gene>
<dbReference type="AlphaFoldDB" id="A0A1U7M0D9"/>
<protein>
    <recommendedName>
        <fullName evidence="4">Lipoprotein</fullName>
    </recommendedName>
</protein>
<evidence type="ECO:0000313" key="2">
    <source>
        <dbReference type="EMBL" id="OLR65135.1"/>
    </source>
</evidence>
<dbReference type="PROSITE" id="PS51257">
    <property type="entry name" value="PROKAR_LIPOPROTEIN"/>
    <property type="match status" value="1"/>
</dbReference>
<proteinExistence type="predicted"/>
<comment type="caution">
    <text evidence="2">The sequence shown here is derived from an EMBL/GenBank/DDBJ whole genome shotgun (WGS) entry which is preliminary data.</text>
</comment>
<evidence type="ECO:0008006" key="4">
    <source>
        <dbReference type="Google" id="ProtNLM"/>
    </source>
</evidence>
<evidence type="ECO:0000256" key="1">
    <source>
        <dbReference type="SAM" id="Coils"/>
    </source>
</evidence>
<feature type="coiled-coil region" evidence="1">
    <location>
        <begin position="23"/>
        <end position="50"/>
    </location>
</feature>